<dbReference type="Gene3D" id="1.10.1420.10">
    <property type="match status" value="1"/>
</dbReference>
<dbReference type="SUPFAM" id="SSF48334">
    <property type="entry name" value="DNA repair protein MutS, domain III"/>
    <property type="match status" value="1"/>
</dbReference>
<dbReference type="InterPro" id="IPR045076">
    <property type="entry name" value="MutS"/>
</dbReference>
<dbReference type="GO" id="GO:0005524">
    <property type="term" value="F:ATP binding"/>
    <property type="evidence" value="ECO:0007669"/>
    <property type="project" value="InterPro"/>
</dbReference>
<evidence type="ECO:0000259" key="1">
    <source>
        <dbReference type="Pfam" id="PF05192"/>
    </source>
</evidence>
<dbReference type="GO" id="GO:0006298">
    <property type="term" value="P:mismatch repair"/>
    <property type="evidence" value="ECO:0007669"/>
    <property type="project" value="InterPro"/>
</dbReference>
<dbReference type="Gene3D" id="3.30.420.110">
    <property type="entry name" value="MutS, connector domain"/>
    <property type="match status" value="1"/>
</dbReference>
<sequence length="228" mass="24302">MDSQSSEDSPFSSSVIDSSSSSSTEAVLCAVIGKNSSIGSTLSLGIAIFDPRKSSLQLAEISSDEHLTALESILIQLASDESLYHACSIGPYPVASFLNIDAAAAAALHLLPPPQQQQQVLQRAAAAAAAAAATSGGGGVGSIYGLFSRYCCTPLGMRRLHIIITQPLVDAEEISKRHDIVEAFMQEVFRREVFQKHFQHVCDLDRIATRLHRIHAATQANKGGKKAQ</sequence>
<dbReference type="GO" id="GO:0006312">
    <property type="term" value="P:mitotic recombination"/>
    <property type="evidence" value="ECO:0007669"/>
    <property type="project" value="TreeGrafter"/>
</dbReference>
<dbReference type="GO" id="GO:0030983">
    <property type="term" value="F:mismatched DNA binding"/>
    <property type="evidence" value="ECO:0007669"/>
    <property type="project" value="InterPro"/>
</dbReference>
<dbReference type="VEuPathDB" id="ToxoDB:EMWEY_00044810"/>
<dbReference type="GeneID" id="25338467"/>
<reference evidence="2" key="2">
    <citation type="submission" date="2013-10" db="EMBL/GenBank/DDBJ databases">
        <authorList>
            <person name="Aslett M."/>
        </authorList>
    </citation>
    <scope>NUCLEOTIDE SEQUENCE [LARGE SCALE GENOMIC DNA]</scope>
    <source>
        <strain evidence="2">Weybridge</strain>
    </source>
</reference>
<dbReference type="InterPro" id="IPR036187">
    <property type="entry name" value="DNA_mismatch_repair_MutS_sf"/>
</dbReference>
<gene>
    <name evidence="2" type="ORF">EMWEY_00044810</name>
</gene>
<reference evidence="2" key="1">
    <citation type="submission" date="2013-10" db="EMBL/GenBank/DDBJ databases">
        <title>Genomic analysis of the causative agents of coccidiosis in chickens.</title>
        <authorList>
            <person name="Reid A.J."/>
            <person name="Blake D."/>
            <person name="Billington K."/>
            <person name="Browne H."/>
            <person name="Dunn M."/>
            <person name="Hung S."/>
            <person name="Kawahara F."/>
            <person name="Miranda-Saavedra D."/>
            <person name="Mourier T."/>
            <person name="Nagra H."/>
            <person name="Otto T.D."/>
            <person name="Rawlings N."/>
            <person name="Sanchez A."/>
            <person name="Sanders M."/>
            <person name="Subramaniam C."/>
            <person name="Tay Y."/>
            <person name="Dear P."/>
            <person name="Doerig C."/>
            <person name="Gruber A."/>
            <person name="Parkinson J."/>
            <person name="Shirley M."/>
            <person name="Wan K.L."/>
            <person name="Berriman M."/>
            <person name="Tomley F."/>
            <person name="Pain A."/>
        </authorList>
    </citation>
    <scope>NUCLEOTIDE SEQUENCE [LARGE SCALE GENOMIC DNA]</scope>
    <source>
        <strain evidence="2">Weybridge</strain>
    </source>
</reference>
<dbReference type="Pfam" id="PF05192">
    <property type="entry name" value="MutS_III"/>
    <property type="match status" value="1"/>
</dbReference>
<keyword evidence="3" id="KW-1185">Reference proteome</keyword>
<protein>
    <submittedName>
        <fullName evidence="2">DNA mismatch repair protein, putative</fullName>
    </submittedName>
</protein>
<dbReference type="InterPro" id="IPR007696">
    <property type="entry name" value="DNA_mismatch_repair_MutS_core"/>
</dbReference>
<dbReference type="EMBL" id="HG722217">
    <property type="protein sequence ID" value="CDJ61762.1"/>
    <property type="molecule type" value="Genomic_DNA"/>
</dbReference>
<dbReference type="OrthoDB" id="346305at2759"/>
<dbReference type="PANTHER" id="PTHR11361">
    <property type="entry name" value="DNA MISMATCH REPAIR PROTEIN MUTS FAMILY MEMBER"/>
    <property type="match status" value="1"/>
</dbReference>
<dbReference type="RefSeq" id="XP_013338412.1">
    <property type="nucleotide sequence ID" value="XM_013482958.1"/>
</dbReference>
<proteinExistence type="predicted"/>
<evidence type="ECO:0000313" key="2">
    <source>
        <dbReference type="EMBL" id="CDJ61762.1"/>
    </source>
</evidence>
<accession>U6MC03</accession>
<dbReference type="AlphaFoldDB" id="U6MC03"/>
<evidence type="ECO:0000313" key="3">
    <source>
        <dbReference type="Proteomes" id="UP000030763"/>
    </source>
</evidence>
<feature type="domain" description="DNA mismatch repair protein MutS core" evidence="1">
    <location>
        <begin position="140"/>
        <end position="214"/>
    </location>
</feature>
<name>U6MC03_EIMMA</name>
<dbReference type="Proteomes" id="UP000030763">
    <property type="component" value="Unassembled WGS sequence"/>
</dbReference>
<organism evidence="2 3">
    <name type="scientific">Eimeria maxima</name>
    <name type="common">Coccidian parasite</name>
    <dbReference type="NCBI Taxonomy" id="5804"/>
    <lineage>
        <taxon>Eukaryota</taxon>
        <taxon>Sar</taxon>
        <taxon>Alveolata</taxon>
        <taxon>Apicomplexa</taxon>
        <taxon>Conoidasida</taxon>
        <taxon>Coccidia</taxon>
        <taxon>Eucoccidiorida</taxon>
        <taxon>Eimeriorina</taxon>
        <taxon>Eimeriidae</taxon>
        <taxon>Eimeria</taxon>
    </lineage>
</organism>
<dbReference type="InterPro" id="IPR036678">
    <property type="entry name" value="MutS_con_dom_sf"/>
</dbReference>
<dbReference type="GO" id="GO:0032301">
    <property type="term" value="C:MutSalpha complex"/>
    <property type="evidence" value="ECO:0007669"/>
    <property type="project" value="TreeGrafter"/>
</dbReference>
<dbReference type="PANTHER" id="PTHR11361:SF35">
    <property type="entry name" value="DNA MISMATCH REPAIR PROTEIN MSH2"/>
    <property type="match status" value="1"/>
</dbReference>
<dbReference type="GO" id="GO:0140664">
    <property type="term" value="F:ATP-dependent DNA damage sensor activity"/>
    <property type="evidence" value="ECO:0007669"/>
    <property type="project" value="InterPro"/>
</dbReference>